<evidence type="ECO:0000313" key="1">
    <source>
        <dbReference type="EMBL" id="WXB92940.1"/>
    </source>
</evidence>
<dbReference type="InterPro" id="IPR036209">
    <property type="entry name" value="YwmB-like_sf"/>
</dbReference>
<dbReference type="SUPFAM" id="SSF143842">
    <property type="entry name" value="YwmB-like"/>
    <property type="match status" value="1"/>
</dbReference>
<proteinExistence type="predicted"/>
<dbReference type="RefSeq" id="WP_338751972.1">
    <property type="nucleotide sequence ID" value="NZ_CP147404.1"/>
</dbReference>
<dbReference type="EMBL" id="CP147404">
    <property type="protein sequence ID" value="WXB92940.1"/>
    <property type="molecule type" value="Genomic_DNA"/>
</dbReference>
<protein>
    <submittedName>
        <fullName evidence="1">YwmB family TATA-box binding protein</fullName>
    </submittedName>
</protein>
<dbReference type="InterPro" id="IPR014794">
    <property type="entry name" value="DUF1779"/>
</dbReference>
<dbReference type="Proteomes" id="UP001387364">
    <property type="component" value="Chromosome"/>
</dbReference>
<reference evidence="1 2" key="1">
    <citation type="submission" date="2024-02" db="EMBL/GenBank/DDBJ databases">
        <title>Seven novel Bacillus-like species.</title>
        <authorList>
            <person name="Liu G."/>
        </authorList>
    </citation>
    <scope>NUCLEOTIDE SEQUENCE [LARGE SCALE GENOMIC DNA]</scope>
    <source>
        <strain evidence="1 2">FJAT-52991</strain>
    </source>
</reference>
<sequence>MKMSRAIKCLVLIGFIITVYGNSTIAESDSNHLLRLTEDVQKENGHIEEWTVHTRERLNKQEMKKVALKLQEYLSEWTFTADEKDDKEVFSASHSTGKLRQQFQIVSTGQQEGHYFLLYTVISTDEDQIRTFMKREFAKNYSQFFQESTRVFTCIKGSFDGTLKGVLSKQFSGLINGWKAKKLEVVSEENFYSLSAYSEHFNQGLPLPSHQMNVQIGLRKNRSGAKTNFVIGTPIITTEY</sequence>
<dbReference type="Pfam" id="PF08680">
    <property type="entry name" value="DUF1779"/>
    <property type="match status" value="1"/>
</dbReference>
<name>A0ABZ2N6I7_9BACI</name>
<dbReference type="Gene3D" id="3.30.360.40">
    <property type="entry name" value="YwmB-like"/>
    <property type="match status" value="1"/>
</dbReference>
<organism evidence="1 2">
    <name type="scientific">Bacillus kandeliae</name>
    <dbReference type="NCBI Taxonomy" id="3129297"/>
    <lineage>
        <taxon>Bacteria</taxon>
        <taxon>Bacillati</taxon>
        <taxon>Bacillota</taxon>
        <taxon>Bacilli</taxon>
        <taxon>Bacillales</taxon>
        <taxon>Bacillaceae</taxon>
        <taxon>Bacillus</taxon>
    </lineage>
</organism>
<dbReference type="Gene3D" id="3.30.2030.10">
    <property type="entry name" value="YwmB-like"/>
    <property type="match status" value="1"/>
</dbReference>
<gene>
    <name evidence="1" type="ORF">WDJ61_17205</name>
</gene>
<accession>A0ABZ2N6I7</accession>
<evidence type="ECO:0000313" key="2">
    <source>
        <dbReference type="Proteomes" id="UP001387364"/>
    </source>
</evidence>
<keyword evidence="2" id="KW-1185">Reference proteome</keyword>